<evidence type="ECO:0000256" key="4">
    <source>
        <dbReference type="SAM" id="MobiDB-lite"/>
    </source>
</evidence>
<dbReference type="PANTHER" id="PTHR43712">
    <property type="entry name" value="PUTATIVE (AFU_ORTHOLOGUE AFUA_4G14580)-RELATED"/>
    <property type="match status" value="1"/>
</dbReference>
<gene>
    <name evidence="6" type="ORF">HD556DRAFT_1236250</name>
</gene>
<dbReference type="Gene3D" id="3.40.50.150">
    <property type="entry name" value="Vaccinia Virus protein VP39"/>
    <property type="match status" value="1"/>
</dbReference>
<dbReference type="InterPro" id="IPR029063">
    <property type="entry name" value="SAM-dependent_MTases_sf"/>
</dbReference>
<name>A0A9P7ASV7_9AGAM</name>
<dbReference type="OrthoDB" id="2410195at2759"/>
<organism evidence="6 7">
    <name type="scientific">Suillus plorans</name>
    <dbReference type="NCBI Taxonomy" id="116603"/>
    <lineage>
        <taxon>Eukaryota</taxon>
        <taxon>Fungi</taxon>
        <taxon>Dikarya</taxon>
        <taxon>Basidiomycota</taxon>
        <taxon>Agaricomycotina</taxon>
        <taxon>Agaricomycetes</taxon>
        <taxon>Agaricomycetidae</taxon>
        <taxon>Boletales</taxon>
        <taxon>Suillineae</taxon>
        <taxon>Suillaceae</taxon>
        <taxon>Suillus</taxon>
    </lineage>
</organism>
<dbReference type="RefSeq" id="XP_041160834.1">
    <property type="nucleotide sequence ID" value="XM_041297811.1"/>
</dbReference>
<feature type="non-terminal residue" evidence="6">
    <location>
        <position position="511"/>
    </location>
</feature>
<sequence>MGDALDDIHRIFSDSSTPHSSQCSSPAFPDSPEPVSVPATPLSSTFSTQTSSYGTPLSPLSNLQYDYPSPSLPYISSSPAEKLAACPAATAAATRIISAAGQITSIVQKPFLFMSDASMVYTVPACLRLIEHLHIVEILRDVEDERQRLLLELRIIAELHESANNSSALAHPLRLLSTHHILRETAPDTFALTRVASLLDSGKSVADVFANPEKKYEDTSGIAAFVGLCTDELFKTAAYLTEAFTGSGLDPEPLPAFNLAFNTPVPFFECGREPGKSFRLERFSQAMIGTSGWEAPGAILTAFDWLSLPRGSTIVDVGGGIGSTTMILARAFGGSPRRRESFRFIVQDRPVVIGLGLDAWRAQCPEMLESGQVMFYDFNRHPAVYILRVVLHDWPDARARHVLLNLRLASNPETRLIIADHILPLACWTLDSVLAHLEGAHGTLAPAPLLPNLGKASATPFSMDIVMHITFNGKERTLRELCALALSSGWRIARVTYSKGSHFGHLVCEPV</sequence>
<dbReference type="InterPro" id="IPR001077">
    <property type="entry name" value="COMT_C"/>
</dbReference>
<dbReference type="InterPro" id="IPR036390">
    <property type="entry name" value="WH_DNA-bd_sf"/>
</dbReference>
<keyword evidence="2" id="KW-0808">Transferase</keyword>
<dbReference type="InterPro" id="IPR016461">
    <property type="entry name" value="COMT-like"/>
</dbReference>
<feature type="domain" description="O-methyltransferase C-terminal" evidence="5">
    <location>
        <begin position="282"/>
        <end position="424"/>
    </location>
</feature>
<proteinExistence type="predicted"/>
<dbReference type="AlphaFoldDB" id="A0A9P7ASV7"/>
<dbReference type="SUPFAM" id="SSF53335">
    <property type="entry name" value="S-adenosyl-L-methionine-dependent methyltransferases"/>
    <property type="match status" value="1"/>
</dbReference>
<keyword evidence="1 6" id="KW-0489">Methyltransferase</keyword>
<evidence type="ECO:0000256" key="1">
    <source>
        <dbReference type="ARBA" id="ARBA00022603"/>
    </source>
</evidence>
<evidence type="ECO:0000313" key="7">
    <source>
        <dbReference type="Proteomes" id="UP000719766"/>
    </source>
</evidence>
<evidence type="ECO:0000256" key="2">
    <source>
        <dbReference type="ARBA" id="ARBA00022679"/>
    </source>
</evidence>
<dbReference type="Gene3D" id="1.10.10.10">
    <property type="entry name" value="Winged helix-like DNA-binding domain superfamily/Winged helix DNA-binding domain"/>
    <property type="match status" value="1"/>
</dbReference>
<dbReference type="GO" id="GO:0008171">
    <property type="term" value="F:O-methyltransferase activity"/>
    <property type="evidence" value="ECO:0007669"/>
    <property type="project" value="InterPro"/>
</dbReference>
<protein>
    <submittedName>
        <fullName evidence="6">S-adenosyl-L-methionine-dependent methyltransferase</fullName>
    </submittedName>
</protein>
<feature type="compositionally biased region" description="Low complexity" evidence="4">
    <location>
        <begin position="13"/>
        <end position="25"/>
    </location>
</feature>
<dbReference type="GO" id="GO:0032259">
    <property type="term" value="P:methylation"/>
    <property type="evidence" value="ECO:0007669"/>
    <property type="project" value="UniProtKB-KW"/>
</dbReference>
<feature type="region of interest" description="Disordered" evidence="4">
    <location>
        <begin position="12"/>
        <end position="57"/>
    </location>
</feature>
<evidence type="ECO:0000259" key="5">
    <source>
        <dbReference type="Pfam" id="PF00891"/>
    </source>
</evidence>
<dbReference type="PROSITE" id="PS51683">
    <property type="entry name" value="SAM_OMT_II"/>
    <property type="match status" value="1"/>
</dbReference>
<reference evidence="6" key="1">
    <citation type="journal article" date="2020" name="New Phytol.">
        <title>Comparative genomics reveals dynamic genome evolution in host specialist ectomycorrhizal fungi.</title>
        <authorList>
            <person name="Lofgren L.A."/>
            <person name="Nguyen N.H."/>
            <person name="Vilgalys R."/>
            <person name="Ruytinx J."/>
            <person name="Liao H.L."/>
            <person name="Branco S."/>
            <person name="Kuo A."/>
            <person name="LaButti K."/>
            <person name="Lipzen A."/>
            <person name="Andreopoulos W."/>
            <person name="Pangilinan J."/>
            <person name="Riley R."/>
            <person name="Hundley H."/>
            <person name="Na H."/>
            <person name="Barry K."/>
            <person name="Grigoriev I.V."/>
            <person name="Stajich J.E."/>
            <person name="Kennedy P.G."/>
        </authorList>
    </citation>
    <scope>NUCLEOTIDE SEQUENCE</scope>
    <source>
        <strain evidence="6">S12</strain>
    </source>
</reference>
<dbReference type="SUPFAM" id="SSF46785">
    <property type="entry name" value="Winged helix' DNA-binding domain"/>
    <property type="match status" value="1"/>
</dbReference>
<dbReference type="PANTHER" id="PTHR43712:SF2">
    <property type="entry name" value="O-METHYLTRANSFERASE CICE"/>
    <property type="match status" value="1"/>
</dbReference>
<evidence type="ECO:0000256" key="3">
    <source>
        <dbReference type="ARBA" id="ARBA00022691"/>
    </source>
</evidence>
<evidence type="ECO:0000313" key="6">
    <source>
        <dbReference type="EMBL" id="KAG1794795.1"/>
    </source>
</evidence>
<dbReference type="EMBL" id="JABBWE010000024">
    <property type="protein sequence ID" value="KAG1794795.1"/>
    <property type="molecule type" value="Genomic_DNA"/>
</dbReference>
<feature type="compositionally biased region" description="Polar residues" evidence="4">
    <location>
        <begin position="41"/>
        <end position="57"/>
    </location>
</feature>
<keyword evidence="3" id="KW-0949">S-adenosyl-L-methionine</keyword>
<dbReference type="InterPro" id="IPR036388">
    <property type="entry name" value="WH-like_DNA-bd_sf"/>
</dbReference>
<dbReference type="Proteomes" id="UP000719766">
    <property type="component" value="Unassembled WGS sequence"/>
</dbReference>
<keyword evidence="7" id="KW-1185">Reference proteome</keyword>
<dbReference type="Pfam" id="PF00891">
    <property type="entry name" value="Methyltransf_2"/>
    <property type="match status" value="1"/>
</dbReference>
<dbReference type="GeneID" id="64591575"/>
<comment type="caution">
    <text evidence="6">The sequence shown here is derived from an EMBL/GenBank/DDBJ whole genome shotgun (WGS) entry which is preliminary data.</text>
</comment>
<accession>A0A9P7ASV7</accession>